<evidence type="ECO:0000313" key="3">
    <source>
        <dbReference type="EMBL" id="ONF95912.1"/>
    </source>
</evidence>
<sequence length="127" mass="14752">MADNSRTKFYLNRQDRKWKGVCAGIADYTGIEVLWVRIGMILLTLAGGFPWTLIAYLLIGWMAQDRPANLYGSPEDAKFWQGVRSNPKRTTAEVRSKFRELDRRLADIETHYTSRNTQLADEIERLR</sequence>
<feature type="domain" description="Phage shock protein PspC N-terminal" evidence="2">
    <location>
        <begin position="8"/>
        <end position="62"/>
    </location>
</feature>
<dbReference type="Proteomes" id="UP000188729">
    <property type="component" value="Unassembled WGS sequence"/>
</dbReference>
<keyword evidence="1" id="KW-0812">Transmembrane</keyword>
<evidence type="ECO:0000259" key="2">
    <source>
        <dbReference type="Pfam" id="PF04024"/>
    </source>
</evidence>
<keyword evidence="4" id="KW-1185">Reference proteome</keyword>
<evidence type="ECO:0000313" key="4">
    <source>
        <dbReference type="Proteomes" id="UP000188729"/>
    </source>
</evidence>
<dbReference type="OrthoDB" id="7359894at2"/>
<dbReference type="InterPro" id="IPR007168">
    <property type="entry name" value="Phageshock_PspC_N"/>
</dbReference>
<organism evidence="3 4">
    <name type="scientific">Sphingomonas jeddahensis</name>
    <dbReference type="NCBI Taxonomy" id="1915074"/>
    <lineage>
        <taxon>Bacteria</taxon>
        <taxon>Pseudomonadati</taxon>
        <taxon>Pseudomonadota</taxon>
        <taxon>Alphaproteobacteria</taxon>
        <taxon>Sphingomonadales</taxon>
        <taxon>Sphingomonadaceae</taxon>
        <taxon>Sphingomonas</taxon>
    </lineage>
</organism>
<dbReference type="EMBL" id="MPSB01000007">
    <property type="protein sequence ID" value="ONF95912.1"/>
    <property type="molecule type" value="Genomic_DNA"/>
</dbReference>
<comment type="caution">
    <text evidence="3">The sequence shown here is derived from an EMBL/GenBank/DDBJ whole genome shotgun (WGS) entry which is preliminary data.</text>
</comment>
<dbReference type="RefSeq" id="WP_076744615.1">
    <property type="nucleotide sequence ID" value="NZ_MPSB01000007.1"/>
</dbReference>
<dbReference type="InterPro" id="IPR014320">
    <property type="entry name" value="Phageshock_PspC"/>
</dbReference>
<dbReference type="NCBIfam" id="TIGR02978">
    <property type="entry name" value="phageshock_pspC"/>
    <property type="match status" value="1"/>
</dbReference>
<accession>A0A1V2ET96</accession>
<evidence type="ECO:0000256" key="1">
    <source>
        <dbReference type="SAM" id="Phobius"/>
    </source>
</evidence>
<protein>
    <submittedName>
        <fullName evidence="3">Phage shock protein C</fullName>
    </submittedName>
</protein>
<dbReference type="AlphaFoldDB" id="A0A1V2ET96"/>
<keyword evidence="1" id="KW-0472">Membrane</keyword>
<feature type="transmembrane region" description="Helical" evidence="1">
    <location>
        <begin position="34"/>
        <end position="59"/>
    </location>
</feature>
<reference evidence="3 4" key="1">
    <citation type="submission" date="2016-11" db="EMBL/GenBank/DDBJ databases">
        <title>Genome sequence of Sphingomonas jeddahensis G39.</title>
        <authorList>
            <person name="Poehlein A."/>
            <person name="Wuebbeler J.H."/>
            <person name="Steinbuechel A."/>
            <person name="Daniel R."/>
        </authorList>
    </citation>
    <scope>NUCLEOTIDE SEQUENCE [LARGE SCALE GENOMIC DNA]</scope>
    <source>
        <strain evidence="3 4">G39</strain>
    </source>
</reference>
<keyword evidence="1" id="KW-1133">Transmembrane helix</keyword>
<dbReference type="Pfam" id="PF04024">
    <property type="entry name" value="PspC"/>
    <property type="match status" value="1"/>
</dbReference>
<proteinExistence type="predicted"/>
<dbReference type="STRING" id="1915074.SPHI_18380"/>
<name>A0A1V2ET96_9SPHN</name>
<gene>
    <name evidence="3" type="primary">pspC</name>
    <name evidence="3" type="ORF">SPHI_18380</name>
</gene>